<feature type="transmembrane region" description="Helical" evidence="1">
    <location>
        <begin position="105"/>
        <end position="127"/>
    </location>
</feature>
<feature type="transmembrane region" description="Helical" evidence="1">
    <location>
        <begin position="57"/>
        <end position="85"/>
    </location>
</feature>
<gene>
    <name evidence="2" type="ORF">OUY24_40990</name>
</gene>
<keyword evidence="1" id="KW-0472">Membrane</keyword>
<feature type="transmembrane region" description="Helical" evidence="1">
    <location>
        <begin position="163"/>
        <end position="183"/>
    </location>
</feature>
<reference evidence="2 3" key="1">
    <citation type="submission" date="2022-11" db="EMBL/GenBank/DDBJ databases">
        <title>Nonomuraea corallina sp. nov., a new species of the genus Nonomuraea isolated from sea side sediment in Thai sea.</title>
        <authorList>
            <person name="Ngamcharungchit C."/>
            <person name="Matsumoto A."/>
            <person name="Suriyachadkun C."/>
            <person name="Panbangred W."/>
            <person name="Inahashi Y."/>
            <person name="Intra B."/>
        </authorList>
    </citation>
    <scope>NUCLEOTIDE SEQUENCE [LARGE SCALE GENOMIC DNA]</scope>
    <source>
        <strain evidence="2 3">DSM 43553</strain>
    </source>
</reference>
<dbReference type="RefSeq" id="WP_271280133.1">
    <property type="nucleotide sequence ID" value="NZ_BAABFD010000026.1"/>
</dbReference>
<keyword evidence="1" id="KW-1133">Transmembrane helix</keyword>
<sequence length="195" mass="20768">MALQPELPDDRAQWLATIADARAGASAAAQMFLWSQLPFAVAVVGLVAWLRPRFPRLTIIGGVFGVLGAFGHTVAGGWTLTQVVMADEPAHRDAYSQLIAAQEQSALIVPFLLIGVVGTVVGMLLLSIAHFRSHVHPRWVGPVLWVWLAVEFVGSGISPWAMYLSGLLLLAGCSGLAAGLLAARQDECRSFAVTD</sequence>
<name>A0ABT4TC96_9ACTN</name>
<feature type="transmembrane region" description="Helical" evidence="1">
    <location>
        <begin position="139"/>
        <end position="157"/>
    </location>
</feature>
<evidence type="ECO:0000313" key="3">
    <source>
        <dbReference type="Proteomes" id="UP001212498"/>
    </source>
</evidence>
<accession>A0ABT4TC96</accession>
<dbReference type="EMBL" id="JAPNUD010000249">
    <property type="protein sequence ID" value="MDA0647039.1"/>
    <property type="molecule type" value="Genomic_DNA"/>
</dbReference>
<evidence type="ECO:0008006" key="4">
    <source>
        <dbReference type="Google" id="ProtNLM"/>
    </source>
</evidence>
<keyword evidence="3" id="KW-1185">Reference proteome</keyword>
<dbReference type="Proteomes" id="UP001212498">
    <property type="component" value="Unassembled WGS sequence"/>
</dbReference>
<keyword evidence="1" id="KW-0812">Transmembrane</keyword>
<protein>
    <recommendedName>
        <fullName evidence="4">PH domain-containing protein</fullName>
    </recommendedName>
</protein>
<evidence type="ECO:0000256" key="1">
    <source>
        <dbReference type="SAM" id="Phobius"/>
    </source>
</evidence>
<feature type="transmembrane region" description="Helical" evidence="1">
    <location>
        <begin position="31"/>
        <end position="50"/>
    </location>
</feature>
<proteinExistence type="predicted"/>
<evidence type="ECO:0000313" key="2">
    <source>
        <dbReference type="EMBL" id="MDA0647039.1"/>
    </source>
</evidence>
<organism evidence="2 3">
    <name type="scientific">Nonomuraea ferruginea</name>
    <dbReference type="NCBI Taxonomy" id="46174"/>
    <lineage>
        <taxon>Bacteria</taxon>
        <taxon>Bacillati</taxon>
        <taxon>Actinomycetota</taxon>
        <taxon>Actinomycetes</taxon>
        <taxon>Streptosporangiales</taxon>
        <taxon>Streptosporangiaceae</taxon>
        <taxon>Nonomuraea</taxon>
    </lineage>
</organism>
<comment type="caution">
    <text evidence="2">The sequence shown here is derived from an EMBL/GenBank/DDBJ whole genome shotgun (WGS) entry which is preliminary data.</text>
</comment>